<protein>
    <submittedName>
        <fullName evidence="2">Uncharacterized protein</fullName>
    </submittedName>
</protein>
<gene>
    <name evidence="2" type="ORF">QNN03_37995</name>
</gene>
<evidence type="ECO:0000313" key="3">
    <source>
        <dbReference type="Proteomes" id="UP001241926"/>
    </source>
</evidence>
<evidence type="ECO:0000256" key="1">
    <source>
        <dbReference type="SAM" id="MobiDB-lite"/>
    </source>
</evidence>
<name>A0ABT7JCY3_9ACTN</name>
<proteinExistence type="predicted"/>
<feature type="region of interest" description="Disordered" evidence="1">
    <location>
        <begin position="272"/>
        <end position="298"/>
    </location>
</feature>
<dbReference type="EMBL" id="JASJUS010000092">
    <property type="protein sequence ID" value="MDL2082212.1"/>
    <property type="molecule type" value="Genomic_DNA"/>
</dbReference>
<evidence type="ECO:0000313" key="2">
    <source>
        <dbReference type="EMBL" id="MDL2082212.1"/>
    </source>
</evidence>
<keyword evidence="3" id="KW-1185">Reference proteome</keyword>
<comment type="caution">
    <text evidence="2">The sequence shown here is derived from an EMBL/GenBank/DDBJ whole genome shotgun (WGS) entry which is preliminary data.</text>
</comment>
<organism evidence="2 3">
    <name type="scientific">Streptomyces fuscus</name>
    <dbReference type="NCBI Taxonomy" id="3048495"/>
    <lineage>
        <taxon>Bacteria</taxon>
        <taxon>Bacillati</taxon>
        <taxon>Actinomycetota</taxon>
        <taxon>Actinomycetes</taxon>
        <taxon>Kitasatosporales</taxon>
        <taxon>Streptomycetaceae</taxon>
        <taxon>Streptomyces</taxon>
    </lineage>
</organism>
<sequence length="298" mass="32071">MGDDVEGELAVVGQVLQEPARIVDRVEVDGWMVEDQDAAVVAAMEVVQQRLVVGEAAKAGWTRAERAVDEEQEGLVGELGESTHAHLPFGSFHCLFACREERLRSGQPEPVGAVFLLPSADREVSRITGHLLDGEPQQVQDLADTEPDDAPVRRRPIGAEGELFHWLMERLGPGGPVLAITTHCRLGEHPAHEAGCVCLQQDLRLVRRGRGRLQQKVRAGIAAPLPPAWAAGHAQVAQWHGAYRPHPGLLRRGAQQARGGLGDVVGEELLGKPARRRVAHRRSGRGPSAGLPDAAAGL</sequence>
<accession>A0ABT7JCY3</accession>
<feature type="compositionally biased region" description="Basic residues" evidence="1">
    <location>
        <begin position="273"/>
        <end position="284"/>
    </location>
</feature>
<dbReference type="Proteomes" id="UP001241926">
    <property type="component" value="Unassembled WGS sequence"/>
</dbReference>
<reference evidence="2 3" key="1">
    <citation type="submission" date="2023-05" db="EMBL/GenBank/DDBJ databases">
        <title>Streptomyces fuscus sp. nov., a brown-black pigment producing actinomyces isolated from dry sand of Sea duck farm.</title>
        <authorList>
            <person name="Xie J."/>
            <person name="Shen N."/>
        </authorList>
    </citation>
    <scope>NUCLEOTIDE SEQUENCE [LARGE SCALE GENOMIC DNA]</scope>
    <source>
        <strain evidence="2 3">GXMU-J15</strain>
    </source>
</reference>